<comment type="similarity">
    <text evidence="2">Belongs to the RAD52 family.</text>
</comment>
<feature type="compositionally biased region" description="Polar residues" evidence="15">
    <location>
        <begin position="686"/>
        <end position="700"/>
    </location>
</feature>
<dbReference type="PANTHER" id="PTHR12132">
    <property type="entry name" value="DNA REPAIR AND RECOMBINATION PROTEIN RAD52, RAD59"/>
    <property type="match status" value="1"/>
</dbReference>
<comment type="subcellular location">
    <subcellularLocation>
        <location evidence="14">Cytoplasm</location>
    </subcellularLocation>
    <subcellularLocation>
        <location evidence="14">Nucleus</location>
    </subcellularLocation>
</comment>
<feature type="region of interest" description="Disordered" evidence="15">
    <location>
        <begin position="935"/>
        <end position="1206"/>
    </location>
</feature>
<comment type="subunit">
    <text evidence="3 14">Binds the proteasome.</text>
</comment>
<evidence type="ECO:0000256" key="5">
    <source>
        <dbReference type="ARBA" id="ARBA00022448"/>
    </source>
</evidence>
<dbReference type="GO" id="GO:0000730">
    <property type="term" value="P:DNA recombinase assembly"/>
    <property type="evidence" value="ECO:0007669"/>
    <property type="project" value="InterPro"/>
</dbReference>
<comment type="caution">
    <text evidence="16">The sequence shown here is derived from an EMBL/GenBank/DDBJ whole genome shotgun (WGS) entry which is preliminary data.</text>
</comment>
<feature type="region of interest" description="Disordered" evidence="15">
    <location>
        <begin position="163"/>
        <end position="189"/>
    </location>
</feature>
<dbReference type="SUPFAM" id="SSF54768">
    <property type="entry name" value="dsRNA-binding domain-like"/>
    <property type="match status" value="1"/>
</dbReference>
<dbReference type="InterPro" id="IPR038422">
    <property type="entry name" value="Cut8/Sts1_sf"/>
</dbReference>
<dbReference type="GO" id="GO:0015031">
    <property type="term" value="P:protein transport"/>
    <property type="evidence" value="ECO:0007669"/>
    <property type="project" value="UniProtKB-UniRule"/>
</dbReference>
<evidence type="ECO:0000256" key="8">
    <source>
        <dbReference type="ARBA" id="ARBA00022927"/>
    </source>
</evidence>
<dbReference type="InterPro" id="IPR013868">
    <property type="entry name" value="Cut8/Sts1_fam"/>
</dbReference>
<evidence type="ECO:0000256" key="11">
    <source>
        <dbReference type="ARBA" id="ARBA00023204"/>
    </source>
</evidence>
<protein>
    <recommendedName>
        <fullName evidence="4 14">Tethering factor for nuclear proteasome STS1</fullName>
    </recommendedName>
</protein>
<evidence type="ECO:0000256" key="3">
    <source>
        <dbReference type="ARBA" id="ARBA00011464"/>
    </source>
</evidence>
<feature type="compositionally biased region" description="Low complexity" evidence="15">
    <location>
        <begin position="886"/>
        <end position="911"/>
    </location>
</feature>
<name>A0A2U3EKS8_PURLI</name>
<dbReference type="PANTHER" id="PTHR12132:SF1">
    <property type="entry name" value="DNA REPAIR PROTEIN RAD52 HOMOLOG"/>
    <property type="match status" value="1"/>
</dbReference>
<dbReference type="InterPro" id="IPR041247">
    <property type="entry name" value="Rad52_fam"/>
</dbReference>
<dbReference type="GO" id="GO:0006312">
    <property type="term" value="P:mitotic recombination"/>
    <property type="evidence" value="ECO:0007669"/>
    <property type="project" value="TreeGrafter"/>
</dbReference>
<dbReference type="InterPro" id="IPR007232">
    <property type="entry name" value="Rad52_Rad59_Rad22"/>
</dbReference>
<evidence type="ECO:0000313" key="17">
    <source>
        <dbReference type="Proteomes" id="UP000245956"/>
    </source>
</evidence>
<proteinExistence type="inferred from homology"/>
<dbReference type="GO" id="GO:0005634">
    <property type="term" value="C:nucleus"/>
    <property type="evidence" value="ECO:0007669"/>
    <property type="project" value="UniProtKB-SubCell"/>
</dbReference>
<dbReference type="GO" id="GO:0071630">
    <property type="term" value="P:nuclear protein quality control by the ubiquitin-proteasome system"/>
    <property type="evidence" value="ECO:0007669"/>
    <property type="project" value="UniProtKB-UniRule"/>
</dbReference>
<dbReference type="GO" id="GO:0031144">
    <property type="term" value="P:proteasome localization"/>
    <property type="evidence" value="ECO:0007669"/>
    <property type="project" value="UniProtKB-UniRule"/>
</dbReference>
<dbReference type="AlphaFoldDB" id="A0A2U3EKS8"/>
<evidence type="ECO:0000256" key="10">
    <source>
        <dbReference type="ARBA" id="ARBA00023172"/>
    </source>
</evidence>
<keyword evidence="11" id="KW-0234">DNA repair</keyword>
<keyword evidence="9" id="KW-0238">DNA-binding</keyword>
<evidence type="ECO:0000256" key="9">
    <source>
        <dbReference type="ARBA" id="ARBA00023125"/>
    </source>
</evidence>
<feature type="region of interest" description="Disordered" evidence="15">
    <location>
        <begin position="883"/>
        <end position="920"/>
    </location>
</feature>
<feature type="compositionally biased region" description="Polar residues" evidence="15">
    <location>
        <begin position="1039"/>
        <end position="1057"/>
    </location>
</feature>
<evidence type="ECO:0000313" key="16">
    <source>
        <dbReference type="EMBL" id="PWI75115.1"/>
    </source>
</evidence>
<organism evidence="16 17">
    <name type="scientific">Purpureocillium lilacinum</name>
    <name type="common">Paecilomyces lilacinus</name>
    <dbReference type="NCBI Taxonomy" id="33203"/>
    <lineage>
        <taxon>Eukaryota</taxon>
        <taxon>Fungi</taxon>
        <taxon>Dikarya</taxon>
        <taxon>Ascomycota</taxon>
        <taxon>Pezizomycotina</taxon>
        <taxon>Sordariomycetes</taxon>
        <taxon>Hypocreomycetidae</taxon>
        <taxon>Hypocreales</taxon>
        <taxon>Ophiocordycipitaceae</taxon>
        <taxon>Purpureocillium</taxon>
    </lineage>
</organism>
<dbReference type="Gene3D" id="1.20.58.1590">
    <property type="entry name" value="Tethering factor for nuclear proteasome Cut8/Sts1"/>
    <property type="match status" value="1"/>
</dbReference>
<feature type="compositionally biased region" description="Polar residues" evidence="15">
    <location>
        <begin position="1110"/>
        <end position="1130"/>
    </location>
</feature>
<keyword evidence="8 14" id="KW-0653">Protein transport</keyword>
<dbReference type="GO" id="GO:0045002">
    <property type="term" value="P:double-strand break repair via single-strand annealing"/>
    <property type="evidence" value="ECO:0007669"/>
    <property type="project" value="InterPro"/>
</dbReference>
<evidence type="ECO:0000256" key="6">
    <source>
        <dbReference type="ARBA" id="ARBA00022490"/>
    </source>
</evidence>
<dbReference type="Pfam" id="PF04098">
    <property type="entry name" value="Rad52_Rad22"/>
    <property type="match status" value="1"/>
</dbReference>
<keyword evidence="5 14" id="KW-0813">Transport</keyword>
<sequence>MRSWNICSVKAGERLPRGGESVVPAPHYLSDGGTAAGRATSSSRGSWNTAGAGLHRASWTAMTGWAARRRVPRFRQVAVRMQLPAKRRLGSQLCHGAAGARAGPTLSLWMGWMDGGLGGRPSRVGARANPEASPAERTGLEKSMPSCLLRRLLLLHLSPSIPSPSAAPTQRNAAQRSVRIASPRSATQRNAALRSDATLLAQSSSTSAVAKDRLSTPPSRRFFFPTLVWPRPGARPVHCPVSHLPATVWLLTASAFVFPSSSPLPHNTPRPQHRAAAVIAVRPRHPIHTDPAVAADLFFIDASSPAAAASSAAFRYRVPRQSSLTSTKTTVFLLSDPVSRAVAVPLSPLPTMANRKRKADEDGDETMSPMSSPAVASRTLARPSKKARANELIGRPLPLPRLLETLDTDQLRTVLERICERHPNIGQEVVSEAPRVTAGAALNVLREYQDKLKAAIPYGESSPEYTYYRIRDALVALLEALSAFTPQFLPPAEIQVAKSLLFLDGATKLVHDLPDWEAQAYRHHKESAYEELSRAWALVINEAGKRGGGITLSSGGWDQRLARHNEESGGRLATAVAAMGDNVGWMATSQSANPGEQNSILNQLMSGAYGSPVRVGPCLSQHRDNTKKDTKHCGNRIHLNAPTSARIDDWRRLKTAHHACVRPQLPNASPAHAPIVRRPLADSETAPRNSPGDQHTSWTNPFEEAKPRISEWTAKQIATISSKLDKQLGPEYISSRAGPGGSRVHYLTAEKCIGLANEVFGFNGWSSSIQNIQVDFADENPQTQRVSIGLSVIVRVTLRDGTYHEDIGYGSIENAKGKAMAFEKAKKEGTTDGLKRALRSFGNVLGNCIYDQDYVKQVTKVKAQPVKKFDQDNLHRHADFVKRESASTSATSTITTAPTAAGTTTTTTTTTLPKTEPSESFEEDFLGELDEADFCVPGDGHPDEVMVPNPAVVPPAADRPPQMQPPPPRQFNRAASAGNSATRPPPPHTPHAANSRPAHNQDSHQGRPMGGNGRQSPNPTAQQPPNPNPSEPVAFFSARSVSTNAAEANAHIQNKQLFNPKAESPSIRKTPGIDHNSSRPVARNGQHVAPASSQSSAPAAAPTAGNTSSFTPVRQSAAASGPVTRSSVVNPSLDYARRIGAPGGPGSPLANRNSYKPPSMKRPLPGDGAGAAGVPRSPLVDVPPNTTGQANAPAADGADAKRPRMT</sequence>
<feature type="region of interest" description="Disordered" evidence="15">
    <location>
        <begin position="353"/>
        <end position="381"/>
    </location>
</feature>
<keyword evidence="10" id="KW-0233">DNA recombination</keyword>
<feature type="compositionally biased region" description="Low complexity" evidence="15">
    <location>
        <begin position="1089"/>
        <end position="1109"/>
    </location>
</feature>
<evidence type="ECO:0000256" key="12">
    <source>
        <dbReference type="ARBA" id="ARBA00023242"/>
    </source>
</evidence>
<dbReference type="Pfam" id="PF08559">
    <property type="entry name" value="Cut8"/>
    <property type="match status" value="1"/>
</dbReference>
<feature type="region of interest" description="Disordered" evidence="15">
    <location>
        <begin position="681"/>
        <end position="705"/>
    </location>
</feature>
<evidence type="ECO:0000256" key="7">
    <source>
        <dbReference type="ARBA" id="ARBA00022763"/>
    </source>
</evidence>
<dbReference type="GO" id="GO:0003697">
    <property type="term" value="F:single-stranded DNA binding"/>
    <property type="evidence" value="ECO:0007669"/>
    <property type="project" value="UniProtKB-ARBA"/>
</dbReference>
<evidence type="ECO:0000256" key="14">
    <source>
        <dbReference type="RuleBase" id="RU368013"/>
    </source>
</evidence>
<dbReference type="Gene3D" id="3.30.390.80">
    <property type="entry name" value="DNA repair protein Rad52/59/22"/>
    <property type="match status" value="1"/>
</dbReference>
<keyword evidence="6 14" id="KW-0963">Cytoplasm</keyword>
<evidence type="ECO:0000256" key="13">
    <source>
        <dbReference type="ARBA" id="ARBA00025651"/>
    </source>
</evidence>
<evidence type="ECO:0000256" key="2">
    <source>
        <dbReference type="ARBA" id="ARBA00006638"/>
    </source>
</evidence>
<dbReference type="NCBIfam" id="TIGR00607">
    <property type="entry name" value="rad52"/>
    <property type="match status" value="1"/>
</dbReference>
<accession>A0A2U3EKS8</accession>
<dbReference type="FunFam" id="1.20.58.1590:FF:000001">
    <property type="entry name" value="Tethering factor for nuclear proteasome STS1"/>
    <property type="match status" value="1"/>
</dbReference>
<dbReference type="GO" id="GO:0005737">
    <property type="term" value="C:cytoplasm"/>
    <property type="evidence" value="ECO:0007669"/>
    <property type="project" value="UniProtKB-SubCell"/>
</dbReference>
<evidence type="ECO:0000256" key="1">
    <source>
        <dbReference type="ARBA" id="ARBA00006199"/>
    </source>
</evidence>
<feature type="compositionally biased region" description="Low complexity" evidence="15">
    <location>
        <begin position="947"/>
        <end position="961"/>
    </location>
</feature>
<dbReference type="FunFam" id="3.30.390.80:FF:000001">
    <property type="entry name" value="DNA repair protein RAD52 homolog"/>
    <property type="match status" value="1"/>
</dbReference>
<dbReference type="InterPro" id="IPR004585">
    <property type="entry name" value="DNA_recomb/repair_Rad52"/>
</dbReference>
<evidence type="ECO:0000256" key="4">
    <source>
        <dbReference type="ARBA" id="ARBA00016204"/>
    </source>
</evidence>
<dbReference type="Proteomes" id="UP000245956">
    <property type="component" value="Unassembled WGS sequence"/>
</dbReference>
<keyword evidence="7" id="KW-0227">DNA damage</keyword>
<evidence type="ECO:0000256" key="15">
    <source>
        <dbReference type="SAM" id="MobiDB-lite"/>
    </source>
</evidence>
<gene>
    <name evidence="16" type="ORF">PCL_05773</name>
</gene>
<comment type="similarity">
    <text evidence="1 14">Belongs to the cut8/STS1 family.</text>
</comment>
<dbReference type="EMBL" id="LCWV01000002">
    <property type="protein sequence ID" value="PWI75115.1"/>
    <property type="molecule type" value="Genomic_DNA"/>
</dbReference>
<comment type="function">
    <text evidence="13 14">Involved in ubiquitin-mediated protein degradation. Regulatory factor in the ubiquitin/proteasome pathway that controls the turnover of proteasome substrates. Targets proteasomes to the nucleus and facilitates the degradation of nuclear proteins.</text>
</comment>
<dbReference type="InterPro" id="IPR042525">
    <property type="entry name" value="Rad52_Rad59_Rad22_sf"/>
</dbReference>
<keyword evidence="12 14" id="KW-0539">Nucleus</keyword>
<reference evidence="16 17" key="1">
    <citation type="journal article" date="2016" name="Front. Microbiol.">
        <title>Genome and transcriptome sequences reveal the specific parasitism of the nematophagous Purpureocillium lilacinum 36-1.</title>
        <authorList>
            <person name="Xie J."/>
            <person name="Li S."/>
            <person name="Mo C."/>
            <person name="Xiao X."/>
            <person name="Peng D."/>
            <person name="Wang G."/>
            <person name="Xiao Y."/>
        </authorList>
    </citation>
    <scope>NUCLEOTIDE SEQUENCE [LARGE SCALE GENOMIC DNA]</scope>
    <source>
        <strain evidence="16 17">36-1</strain>
    </source>
</reference>